<protein>
    <submittedName>
        <fullName evidence="2">Hemolysin</fullName>
    </submittedName>
</protein>
<dbReference type="RefSeq" id="WP_019282064.1">
    <property type="nucleotide sequence ID" value="NZ_CP023054.1"/>
</dbReference>
<name>A0A7U6J2R7_VIBAN</name>
<proteinExistence type="predicted"/>
<dbReference type="PROSITE" id="PS00018">
    <property type="entry name" value="EF_HAND_1"/>
    <property type="match status" value="1"/>
</dbReference>
<evidence type="ECO:0000313" key="3">
    <source>
        <dbReference type="Proteomes" id="UP000256923"/>
    </source>
</evidence>
<dbReference type="AlphaFoldDB" id="A0A7U6J2R7"/>
<dbReference type="PANTHER" id="PTHR45460:SF2">
    <property type="entry name" value="ALPHA 1,3 GLUCANASE, GH71 FAMILY (EUROFUNG)"/>
    <property type="match status" value="1"/>
</dbReference>
<dbReference type="Proteomes" id="UP000256923">
    <property type="component" value="Chromosome 1"/>
</dbReference>
<dbReference type="PANTHER" id="PTHR45460">
    <property type="entry name" value="SIMILAR TO CYSTEINE PROTEINASE"/>
    <property type="match status" value="1"/>
</dbReference>
<dbReference type="InterPro" id="IPR032496">
    <property type="entry name" value="Hemolysin_beta-prism_lec"/>
</dbReference>
<dbReference type="InterPro" id="IPR036404">
    <property type="entry name" value="Jacalin-like_lectin_dom_sf"/>
</dbReference>
<evidence type="ECO:0000313" key="2">
    <source>
        <dbReference type="EMBL" id="AZS23915.1"/>
    </source>
</evidence>
<sequence length="693" mass="75731">MTSKFSLCAAGLLSIGSITASNIAIASNHHHHNPSEIKTQLKWSWEGSSFQPEFNQVMAAPIVAQLNDDNGDGKIDENDIADIIVVTFEGNKYAKGGIIRALSGVDGSELWSYNNGGVIADARYSPAIADLDGDGLVEIVSTSLDSKFINILDVNGNIKKQITKTKTGGGASGNIALSDLNNDSSVEILSADGVYNYDTGLLFTYDWSPSPISLDVDGDGIQEVFSNGSLYQSNGAFTWQHPTNDHIWFSAVANLDNDNKPEIIISVPASLSASQNSSFAVLESDGSVKWEITNTENPGGGAQAISNFLGKATTSTNEIDKSPVYGYTHLHHNHPVKIADDNQLKIRSGDLIDAIGSTASNMVGGQGGSLHTIDTSKVRSIDVTYGKYKTWWTYGVLEMEFTLNDGSKITLGSKDSAFKYPALEWRTKEVPYLGLEWRTKQVSYWFFGWHTKTVSYLAPVWKTKTIPYAVPVMKSKATTERYTVPSNTQLVGLNVWSKPKPIFTFKKHVNAVQFIVGEKINNNIQNMGIVYAGYYAVDMYNAQGGKVWSVKNDDSNSGKIGVSAYDFTGDGIDEVIVQDFLRVRILDGRTGAVLATIANSSDTLWEYPVVADLEGNNNASLIVVANDYAPERAINHGVYVYQSADADKPWKNATRIWNQHSFHFSNINQDGSVPTNAQPSWLTHNTYRSSTIK</sequence>
<dbReference type="Pfam" id="PF16458">
    <property type="entry name" value="Beta-prism_lec"/>
    <property type="match status" value="1"/>
</dbReference>
<dbReference type="InterPro" id="IPR028994">
    <property type="entry name" value="Integrin_alpha_N"/>
</dbReference>
<reference evidence="2 3" key="1">
    <citation type="submission" date="2018-12" db="EMBL/GenBank/DDBJ databases">
        <title>Characterization and Draft Genome of Vibrio anguillarum J360 Marine Pathogen Isolated from an Outbreak in Lumpfish (Cyclopterus lumpus).</title>
        <authorList>
            <person name="Vasquez J.I."/>
            <person name="Cao T."/>
            <person name="Chakraborty S."/>
            <person name="Gnanagobal H."/>
            <person name="Wescot J."/>
            <person name="Boyce D."/>
            <person name="Santander J."/>
        </authorList>
    </citation>
    <scope>NUCLEOTIDE SEQUENCE [LARGE SCALE GENOMIC DNA]</scope>
    <source>
        <strain evidence="2 3">J360</strain>
    </source>
</reference>
<accession>A0A7U6J2R7</accession>
<gene>
    <name evidence="2" type="ORF">DYL72_01800</name>
</gene>
<evidence type="ECO:0000259" key="1">
    <source>
        <dbReference type="Pfam" id="PF16458"/>
    </source>
</evidence>
<dbReference type="EMBL" id="CP034672">
    <property type="protein sequence ID" value="AZS23915.1"/>
    <property type="molecule type" value="Genomic_DNA"/>
</dbReference>
<dbReference type="SUPFAM" id="SSF69318">
    <property type="entry name" value="Integrin alpha N-terminal domain"/>
    <property type="match status" value="2"/>
</dbReference>
<feature type="domain" description="Hemolysin beta-prism lectin" evidence="1">
    <location>
        <begin position="322"/>
        <end position="455"/>
    </location>
</feature>
<organism evidence="2 3">
    <name type="scientific">Vibrio anguillarum</name>
    <name type="common">Listonella anguillarum</name>
    <dbReference type="NCBI Taxonomy" id="55601"/>
    <lineage>
        <taxon>Bacteria</taxon>
        <taxon>Pseudomonadati</taxon>
        <taxon>Pseudomonadota</taxon>
        <taxon>Gammaproteobacteria</taxon>
        <taxon>Vibrionales</taxon>
        <taxon>Vibrionaceae</taxon>
        <taxon>Vibrio</taxon>
    </lineage>
</organism>
<dbReference type="Gene3D" id="2.100.10.30">
    <property type="entry name" value="Jacalin-like lectin domain"/>
    <property type="match status" value="1"/>
</dbReference>
<dbReference type="InterPro" id="IPR018247">
    <property type="entry name" value="EF_Hand_1_Ca_BS"/>
</dbReference>